<evidence type="ECO:0000256" key="7">
    <source>
        <dbReference type="RuleBase" id="RU363032"/>
    </source>
</evidence>
<keyword evidence="5 7" id="KW-1133">Transmembrane helix</keyword>
<proteinExistence type="inferred from homology"/>
<dbReference type="InterPro" id="IPR035906">
    <property type="entry name" value="MetI-like_sf"/>
</dbReference>
<evidence type="ECO:0000256" key="3">
    <source>
        <dbReference type="ARBA" id="ARBA00022475"/>
    </source>
</evidence>
<sequence>MIAYFAKRFVWLLITVWVVFTVTWILANNSPGNPFTSEKSFPPEIEANLRRRYNLDKPPLVRYTLDLGNLVRGDMGVSTKQVDFTVNELISLCWPVSAALGLAALAWAAVVGLVAGVVSASRRGTLADLSLMSLATVGIALPNFVIAGFAILLFSFLIPLLPPAGWGSPRYLLLPAFCLGAPYAAYIARIARTGMLDVLSQDYIRTARAKGLSRLAVIMKHALPTAVIPVVSFLGPAVAGIITGSLVIEKVFAIPGIGYSFVQSAIDNDTPMAMGIVVLYTILLFTMNTLVDAAYTWLDPRVSWEDVS</sequence>
<evidence type="ECO:0000256" key="6">
    <source>
        <dbReference type="ARBA" id="ARBA00023136"/>
    </source>
</evidence>
<name>A0A9X2F517_9BACT</name>
<keyword evidence="4 7" id="KW-0812">Transmembrane</keyword>
<keyword evidence="3" id="KW-1003">Cell membrane</keyword>
<dbReference type="PANTHER" id="PTHR30465:SF74">
    <property type="entry name" value="OLIGOPEPTIDE TRANSPORT SYSTEM PERMEASE PROTEIN OPPB"/>
    <property type="match status" value="1"/>
</dbReference>
<dbReference type="EMBL" id="JAMXLR010000003">
    <property type="protein sequence ID" value="MCO6042377.1"/>
    <property type="molecule type" value="Genomic_DNA"/>
</dbReference>
<evidence type="ECO:0000259" key="8">
    <source>
        <dbReference type="PROSITE" id="PS50928"/>
    </source>
</evidence>
<dbReference type="PANTHER" id="PTHR30465">
    <property type="entry name" value="INNER MEMBRANE ABC TRANSPORTER"/>
    <property type="match status" value="1"/>
</dbReference>
<dbReference type="Proteomes" id="UP001155241">
    <property type="component" value="Unassembled WGS sequence"/>
</dbReference>
<dbReference type="GO" id="GO:0005886">
    <property type="term" value="C:plasma membrane"/>
    <property type="evidence" value="ECO:0007669"/>
    <property type="project" value="UniProtKB-SubCell"/>
</dbReference>
<feature type="transmembrane region" description="Helical" evidence="7">
    <location>
        <begin position="131"/>
        <end position="158"/>
    </location>
</feature>
<accession>A0A9X2F517</accession>
<gene>
    <name evidence="9" type="ORF">NG895_00515</name>
</gene>
<dbReference type="Pfam" id="PF00528">
    <property type="entry name" value="BPD_transp_1"/>
    <property type="match status" value="1"/>
</dbReference>
<feature type="transmembrane region" description="Helical" evidence="7">
    <location>
        <begin position="98"/>
        <end position="119"/>
    </location>
</feature>
<reference evidence="9" key="1">
    <citation type="submission" date="2022-06" db="EMBL/GenBank/DDBJ databases">
        <title>Aeoliella straminimaris, a novel planctomycete from sediments.</title>
        <authorList>
            <person name="Vitorino I.R."/>
            <person name="Lage O.M."/>
        </authorList>
    </citation>
    <scope>NUCLEOTIDE SEQUENCE</scope>
    <source>
        <strain evidence="9">ICT_H6.2</strain>
    </source>
</reference>
<protein>
    <submittedName>
        <fullName evidence="9">ABC transporter permease</fullName>
    </submittedName>
</protein>
<evidence type="ECO:0000313" key="9">
    <source>
        <dbReference type="EMBL" id="MCO6042377.1"/>
    </source>
</evidence>
<dbReference type="Gene3D" id="1.10.3720.10">
    <property type="entry name" value="MetI-like"/>
    <property type="match status" value="1"/>
</dbReference>
<dbReference type="AlphaFoldDB" id="A0A9X2F517"/>
<keyword evidence="10" id="KW-1185">Reference proteome</keyword>
<feature type="transmembrane region" description="Helical" evidence="7">
    <location>
        <begin position="212"/>
        <end position="231"/>
    </location>
</feature>
<keyword evidence="6 7" id="KW-0472">Membrane</keyword>
<evidence type="ECO:0000313" key="10">
    <source>
        <dbReference type="Proteomes" id="UP001155241"/>
    </source>
</evidence>
<feature type="transmembrane region" description="Helical" evidence="7">
    <location>
        <begin position="274"/>
        <end position="298"/>
    </location>
</feature>
<comment type="subcellular location">
    <subcellularLocation>
        <location evidence="1 7">Cell membrane</location>
        <topology evidence="1 7">Multi-pass membrane protein</topology>
    </subcellularLocation>
</comment>
<dbReference type="PROSITE" id="PS50928">
    <property type="entry name" value="ABC_TM1"/>
    <property type="match status" value="1"/>
</dbReference>
<feature type="domain" description="ABC transmembrane type-1" evidence="8">
    <location>
        <begin position="94"/>
        <end position="291"/>
    </location>
</feature>
<comment type="caution">
    <text evidence="9">The sequence shown here is derived from an EMBL/GenBank/DDBJ whole genome shotgun (WGS) entry which is preliminary data.</text>
</comment>
<dbReference type="GO" id="GO:0055085">
    <property type="term" value="P:transmembrane transport"/>
    <property type="evidence" value="ECO:0007669"/>
    <property type="project" value="InterPro"/>
</dbReference>
<feature type="transmembrane region" description="Helical" evidence="7">
    <location>
        <begin position="170"/>
        <end position="191"/>
    </location>
</feature>
<keyword evidence="2 7" id="KW-0813">Transport</keyword>
<feature type="transmembrane region" description="Helical" evidence="7">
    <location>
        <begin position="9"/>
        <end position="27"/>
    </location>
</feature>
<evidence type="ECO:0000256" key="2">
    <source>
        <dbReference type="ARBA" id="ARBA00022448"/>
    </source>
</evidence>
<dbReference type="SUPFAM" id="SSF161098">
    <property type="entry name" value="MetI-like"/>
    <property type="match status" value="1"/>
</dbReference>
<evidence type="ECO:0000256" key="5">
    <source>
        <dbReference type="ARBA" id="ARBA00022989"/>
    </source>
</evidence>
<evidence type="ECO:0000256" key="1">
    <source>
        <dbReference type="ARBA" id="ARBA00004651"/>
    </source>
</evidence>
<evidence type="ECO:0000256" key="4">
    <source>
        <dbReference type="ARBA" id="ARBA00022692"/>
    </source>
</evidence>
<dbReference type="RefSeq" id="WP_252850478.1">
    <property type="nucleotide sequence ID" value="NZ_JAMXLR010000003.1"/>
</dbReference>
<dbReference type="CDD" id="cd06261">
    <property type="entry name" value="TM_PBP2"/>
    <property type="match status" value="1"/>
</dbReference>
<comment type="similarity">
    <text evidence="7">Belongs to the binding-protein-dependent transport system permease family.</text>
</comment>
<feature type="transmembrane region" description="Helical" evidence="7">
    <location>
        <begin position="237"/>
        <end position="262"/>
    </location>
</feature>
<dbReference type="InterPro" id="IPR000515">
    <property type="entry name" value="MetI-like"/>
</dbReference>
<organism evidence="9 10">
    <name type="scientific">Aeoliella straminimaris</name>
    <dbReference type="NCBI Taxonomy" id="2954799"/>
    <lineage>
        <taxon>Bacteria</taxon>
        <taxon>Pseudomonadati</taxon>
        <taxon>Planctomycetota</taxon>
        <taxon>Planctomycetia</taxon>
        <taxon>Pirellulales</taxon>
        <taxon>Lacipirellulaceae</taxon>
        <taxon>Aeoliella</taxon>
    </lineage>
</organism>